<feature type="signal peptide" evidence="2">
    <location>
        <begin position="1"/>
        <end position="27"/>
    </location>
</feature>
<protein>
    <submittedName>
        <fullName evidence="3">Uncharacterized protein</fullName>
    </submittedName>
</protein>
<keyword evidence="4" id="KW-1185">Reference proteome</keyword>
<gene>
    <name evidence="3" type="ORF">V6624_18360</name>
</gene>
<keyword evidence="2" id="KW-0732">Signal</keyword>
<proteinExistence type="predicted"/>
<feature type="region of interest" description="Disordered" evidence="1">
    <location>
        <begin position="91"/>
        <end position="127"/>
    </location>
</feature>
<evidence type="ECO:0000313" key="4">
    <source>
        <dbReference type="Proteomes" id="UP001447857"/>
    </source>
</evidence>
<accession>A0ABZ2Q4F3</accession>
<evidence type="ECO:0000256" key="1">
    <source>
        <dbReference type="SAM" id="MobiDB-lite"/>
    </source>
</evidence>
<feature type="compositionally biased region" description="Basic and acidic residues" evidence="1">
    <location>
        <begin position="91"/>
        <end position="100"/>
    </location>
</feature>
<dbReference type="Proteomes" id="UP001447857">
    <property type="component" value="Chromosome"/>
</dbReference>
<dbReference type="RefSeq" id="WP_338839672.1">
    <property type="nucleotide sequence ID" value="NZ_CP147988.1"/>
</dbReference>
<organism evidence="3 4">
    <name type="scientific">Flavobacterium ginsenosidimutans</name>
    <dbReference type="NCBI Taxonomy" id="687844"/>
    <lineage>
        <taxon>Bacteria</taxon>
        <taxon>Pseudomonadati</taxon>
        <taxon>Bacteroidota</taxon>
        <taxon>Flavobacteriia</taxon>
        <taxon>Flavobacteriales</taxon>
        <taxon>Flavobacteriaceae</taxon>
        <taxon>Flavobacterium</taxon>
    </lineage>
</organism>
<evidence type="ECO:0000313" key="3">
    <source>
        <dbReference type="EMBL" id="WXK48987.1"/>
    </source>
</evidence>
<feature type="compositionally biased region" description="Polar residues" evidence="1">
    <location>
        <begin position="107"/>
        <end position="127"/>
    </location>
</feature>
<sequence length="127" mass="14329">MKTQIIKPLILNLFLVSAFLLTCKVEAQTDEYEQAISLIKEQLKDPETTPEIRKVLNDALLQTEEISKEINQDQEQPKIIYAPYEPVINDEKEQAREKTNNLRGIVSPTSTEIPNSSGTTKISSNAN</sequence>
<reference evidence="3 4" key="1">
    <citation type="submission" date="2024-02" db="EMBL/GenBank/DDBJ databases">
        <title>complete genome of Flavobacterium ginsenosidimutans Str. YTB16.</title>
        <authorList>
            <person name="Wang Q."/>
        </authorList>
    </citation>
    <scope>NUCLEOTIDE SEQUENCE [LARGE SCALE GENOMIC DNA]</scope>
    <source>
        <strain evidence="3 4">YTB16</strain>
    </source>
</reference>
<evidence type="ECO:0000256" key="2">
    <source>
        <dbReference type="SAM" id="SignalP"/>
    </source>
</evidence>
<feature type="chain" id="PRO_5046882317" evidence="2">
    <location>
        <begin position="28"/>
        <end position="127"/>
    </location>
</feature>
<dbReference type="EMBL" id="CP147988">
    <property type="protein sequence ID" value="WXK48987.1"/>
    <property type="molecule type" value="Genomic_DNA"/>
</dbReference>
<name>A0ABZ2Q4F3_9FLAO</name>